<dbReference type="EMBL" id="KZ857422">
    <property type="protein sequence ID" value="RDX47029.1"/>
    <property type="molecule type" value="Genomic_DNA"/>
</dbReference>
<sequence>MKMYARPGPDHGMPAAGHLGLSQGLVRRGHIGTFPNEVLIKIFTDLGTSGWTGASRILLQAMSTCRKWRDVIRGTPEFWNEIHVIRHLEWLGICLERSQQLPIHISFHWSRIHLLQALGYLHQHKDRIASINVRSLHCEQVKDHVIFPWNMLQLKTLNVVLEHEHADNATPHSGRCPPLVLTSPSLEELTVHGLTIDGHPPAFSSLRRLSIRACSGTRKTHRLPRFLDILKTCVSLEELDLQETALDAILFDIPQATGPMVVLPRLRDLFISGKVEEVSNLLSHMEVGPSVNIYLETDYQEDLSRATFAIRNILPLDIPQSKLAILRSATRLLLEVPNASYEDGVMFITATRGMDLDHKLHIAVRVSAEHLEAGDGTASRDAKATYFLNALEILPTMFPTAPVHTIVCRGEIAACEDPSDWLPLCAGFPRLTTLVIDDSIRFGDAVPLFRALASPQSPDDSRPVCRFLESIWICNTDGEVDRLEEIRKCLMWRAANQVPLKRLRLEVVASEYDATILRVSEYQAHFAQLVPNSSLVIWDIYNPDHVRRMSRGIDVEMPFDRRSSSDSMAVDWM</sequence>
<dbReference type="OrthoDB" id="2753427at2759"/>
<protein>
    <recommendedName>
        <fullName evidence="1">F-box domain-containing protein</fullName>
    </recommendedName>
</protein>
<name>A0A371D3G1_9APHY</name>
<organism evidence="2 3">
    <name type="scientific">Lentinus brumalis</name>
    <dbReference type="NCBI Taxonomy" id="2498619"/>
    <lineage>
        <taxon>Eukaryota</taxon>
        <taxon>Fungi</taxon>
        <taxon>Dikarya</taxon>
        <taxon>Basidiomycota</taxon>
        <taxon>Agaricomycotina</taxon>
        <taxon>Agaricomycetes</taxon>
        <taxon>Polyporales</taxon>
        <taxon>Polyporaceae</taxon>
        <taxon>Lentinus</taxon>
    </lineage>
</organism>
<gene>
    <name evidence="2" type="ORF">OH76DRAFT_1558091</name>
</gene>
<dbReference type="Pfam" id="PF12937">
    <property type="entry name" value="F-box-like"/>
    <property type="match status" value="1"/>
</dbReference>
<dbReference type="SUPFAM" id="SSF52058">
    <property type="entry name" value="L domain-like"/>
    <property type="match status" value="1"/>
</dbReference>
<feature type="domain" description="F-box" evidence="1">
    <location>
        <begin position="35"/>
        <end position="83"/>
    </location>
</feature>
<dbReference type="Proteomes" id="UP000256964">
    <property type="component" value="Unassembled WGS sequence"/>
</dbReference>
<dbReference type="SUPFAM" id="SSF81383">
    <property type="entry name" value="F-box domain"/>
    <property type="match status" value="1"/>
</dbReference>
<evidence type="ECO:0000259" key="1">
    <source>
        <dbReference type="Pfam" id="PF12937"/>
    </source>
</evidence>
<proteinExistence type="predicted"/>
<dbReference type="Gene3D" id="3.80.10.10">
    <property type="entry name" value="Ribonuclease Inhibitor"/>
    <property type="match status" value="1"/>
</dbReference>
<dbReference type="InterPro" id="IPR001810">
    <property type="entry name" value="F-box_dom"/>
</dbReference>
<evidence type="ECO:0000313" key="3">
    <source>
        <dbReference type="Proteomes" id="UP000256964"/>
    </source>
</evidence>
<dbReference type="InterPro" id="IPR036047">
    <property type="entry name" value="F-box-like_dom_sf"/>
</dbReference>
<keyword evidence="3" id="KW-1185">Reference proteome</keyword>
<accession>A0A371D3G1</accession>
<dbReference type="InterPro" id="IPR032675">
    <property type="entry name" value="LRR_dom_sf"/>
</dbReference>
<dbReference type="AlphaFoldDB" id="A0A371D3G1"/>
<reference evidence="2 3" key="1">
    <citation type="journal article" date="2018" name="Biotechnol. Biofuels">
        <title>Integrative visual omics of the white-rot fungus Polyporus brumalis exposes the biotechnological potential of its oxidative enzymes for delignifying raw plant biomass.</title>
        <authorList>
            <person name="Miyauchi S."/>
            <person name="Rancon A."/>
            <person name="Drula E."/>
            <person name="Hage H."/>
            <person name="Chaduli D."/>
            <person name="Favel A."/>
            <person name="Grisel S."/>
            <person name="Henrissat B."/>
            <person name="Herpoel-Gimbert I."/>
            <person name="Ruiz-Duenas F.J."/>
            <person name="Chevret D."/>
            <person name="Hainaut M."/>
            <person name="Lin J."/>
            <person name="Wang M."/>
            <person name="Pangilinan J."/>
            <person name="Lipzen A."/>
            <person name="Lesage-Meessen L."/>
            <person name="Navarro D."/>
            <person name="Riley R."/>
            <person name="Grigoriev I.V."/>
            <person name="Zhou S."/>
            <person name="Raouche S."/>
            <person name="Rosso M.N."/>
        </authorList>
    </citation>
    <scope>NUCLEOTIDE SEQUENCE [LARGE SCALE GENOMIC DNA]</scope>
    <source>
        <strain evidence="2 3">BRFM 1820</strain>
    </source>
</reference>
<evidence type="ECO:0000313" key="2">
    <source>
        <dbReference type="EMBL" id="RDX47029.1"/>
    </source>
</evidence>
<dbReference type="Gene3D" id="1.20.1280.50">
    <property type="match status" value="1"/>
</dbReference>